<dbReference type="EMBL" id="JABFYL010000011">
    <property type="protein sequence ID" value="NVN49142.1"/>
    <property type="molecule type" value="Genomic_DNA"/>
</dbReference>
<dbReference type="InterPro" id="IPR011761">
    <property type="entry name" value="ATP-grasp"/>
</dbReference>
<dbReference type="SUPFAM" id="SSF51246">
    <property type="entry name" value="Rudiment single hybrid motif"/>
    <property type="match status" value="1"/>
</dbReference>
<dbReference type="PROSITE" id="PS00867">
    <property type="entry name" value="CPSASE_2"/>
    <property type="match status" value="1"/>
</dbReference>
<sequence length="452" mass="48274">MKRLLVANRGEIAVRIIRTAQEMGLETVLAASEADRESYAAQLSDLVTVIGPAQAGQSYLNSSALTEAVRSSGADAVHPGYGFLSEDAEFAKSVIATGATWVGPSPESIALMGNKAKARQAAKDAGVPVLAGSDGALMPDGDVRAVADSIGYPLLIKASAGGGGRGIRLVASADELEGELQLAVAEAGAAFGDSAVYLERFIDKARHVEVQILGDGKDVVHLFDRDCSLQRRNQKVLEETPAPNLPGELREQMLDAAVRLARECQYRGAGTVEFLYDADRREVCFIEMNTRLQVEHPVTEMITGIDLVREQLRIAAGEKLGYQQSDITRDGHAIEIRINAESPSQGFMPSPGSITDIRWPGGPGVRIDSGVVSGSTVSPYYDSLVAKVVVWHSDRDSALARARRALSELRLEGVETTTAYLGSVLAHSSVREATHHTKFLESAADQLLQGIS</sequence>
<feature type="domain" description="Biotin carboxylation" evidence="9">
    <location>
        <begin position="1"/>
        <end position="445"/>
    </location>
</feature>
<dbReference type="Proteomes" id="UP000570517">
    <property type="component" value="Unassembled WGS sequence"/>
</dbReference>
<evidence type="ECO:0000259" key="9">
    <source>
        <dbReference type="PROSITE" id="PS50979"/>
    </source>
</evidence>
<dbReference type="InterPro" id="IPR005479">
    <property type="entry name" value="CPAse_ATP-bd"/>
</dbReference>
<dbReference type="PANTHER" id="PTHR48095:SF2">
    <property type="entry name" value="BIOTIN CARBOXYLASE, CHLOROPLASTIC"/>
    <property type="match status" value="1"/>
</dbReference>
<dbReference type="Pfam" id="PF02785">
    <property type="entry name" value="Biotin_carb_C"/>
    <property type="match status" value="1"/>
</dbReference>
<dbReference type="SUPFAM" id="SSF56059">
    <property type="entry name" value="Glutathione synthetase ATP-binding domain-like"/>
    <property type="match status" value="1"/>
</dbReference>
<evidence type="ECO:0000256" key="5">
    <source>
        <dbReference type="ARBA" id="ARBA00022840"/>
    </source>
</evidence>
<protein>
    <recommendedName>
        <fullName evidence="2">biotin carboxylase</fullName>
        <ecNumber evidence="2">6.3.4.14</ecNumber>
    </recommendedName>
</protein>
<comment type="caution">
    <text evidence="10">The sequence shown here is derived from an EMBL/GenBank/DDBJ whole genome shotgun (WGS) entry which is preliminary data.</text>
</comment>
<keyword evidence="3 10" id="KW-0436">Ligase</keyword>
<feature type="domain" description="ATP-grasp" evidence="8">
    <location>
        <begin position="119"/>
        <end position="316"/>
    </location>
</feature>
<dbReference type="EC" id="6.3.4.14" evidence="2"/>
<gene>
    <name evidence="10" type="ORF">HLY00_3502</name>
</gene>
<dbReference type="FunFam" id="3.30.1490.20:FF:000003">
    <property type="entry name" value="acetyl-CoA carboxylase isoform X1"/>
    <property type="match status" value="1"/>
</dbReference>
<dbReference type="InterPro" id="IPR005482">
    <property type="entry name" value="Biotin_COase_C"/>
</dbReference>
<keyword evidence="11" id="KW-1185">Reference proteome</keyword>
<dbReference type="Pfam" id="PF00289">
    <property type="entry name" value="Biotin_carb_N"/>
    <property type="match status" value="1"/>
</dbReference>
<dbReference type="GO" id="GO:0046872">
    <property type="term" value="F:metal ion binding"/>
    <property type="evidence" value="ECO:0007669"/>
    <property type="project" value="InterPro"/>
</dbReference>
<dbReference type="InterPro" id="IPR051602">
    <property type="entry name" value="ACC_Biotin_Carboxylase"/>
</dbReference>
<dbReference type="PROSITE" id="PS50979">
    <property type="entry name" value="BC"/>
    <property type="match status" value="1"/>
</dbReference>
<dbReference type="SUPFAM" id="SSF52440">
    <property type="entry name" value="PreATP-grasp domain"/>
    <property type="match status" value="1"/>
</dbReference>
<dbReference type="RefSeq" id="WP_178357531.1">
    <property type="nucleotide sequence ID" value="NZ_JABFYL010000011.1"/>
</dbReference>
<dbReference type="InterPro" id="IPR005481">
    <property type="entry name" value="BC-like_N"/>
</dbReference>
<comment type="catalytic activity">
    <reaction evidence="6">
        <text>N(6)-biotinyl-L-lysyl-[protein] + hydrogencarbonate + ATP = N(6)-carboxybiotinyl-L-lysyl-[protein] + ADP + phosphate + H(+)</text>
        <dbReference type="Rhea" id="RHEA:13501"/>
        <dbReference type="Rhea" id="RHEA-COMP:10505"/>
        <dbReference type="Rhea" id="RHEA-COMP:10506"/>
        <dbReference type="ChEBI" id="CHEBI:15378"/>
        <dbReference type="ChEBI" id="CHEBI:17544"/>
        <dbReference type="ChEBI" id="CHEBI:30616"/>
        <dbReference type="ChEBI" id="CHEBI:43474"/>
        <dbReference type="ChEBI" id="CHEBI:83144"/>
        <dbReference type="ChEBI" id="CHEBI:83145"/>
        <dbReference type="ChEBI" id="CHEBI:456216"/>
        <dbReference type="EC" id="6.3.4.14"/>
    </reaction>
</comment>
<dbReference type="NCBIfam" id="NF006367">
    <property type="entry name" value="PRK08591.1"/>
    <property type="match status" value="1"/>
</dbReference>
<accession>A0A850PGB7</accession>
<evidence type="ECO:0000259" key="8">
    <source>
        <dbReference type="PROSITE" id="PS50975"/>
    </source>
</evidence>
<dbReference type="PROSITE" id="PS00866">
    <property type="entry name" value="CPSASE_1"/>
    <property type="match status" value="1"/>
</dbReference>
<dbReference type="InterPro" id="IPR011054">
    <property type="entry name" value="Rudment_hybrid_motif"/>
</dbReference>
<dbReference type="InterPro" id="IPR011764">
    <property type="entry name" value="Biotin_carboxylation_dom"/>
</dbReference>
<dbReference type="GO" id="GO:0004075">
    <property type="term" value="F:biotin carboxylase activity"/>
    <property type="evidence" value="ECO:0007669"/>
    <property type="project" value="UniProtKB-EC"/>
</dbReference>
<dbReference type="InterPro" id="IPR016185">
    <property type="entry name" value="PreATP-grasp_dom_sf"/>
</dbReference>
<evidence type="ECO:0000313" key="11">
    <source>
        <dbReference type="Proteomes" id="UP000570517"/>
    </source>
</evidence>
<dbReference type="Gene3D" id="3.30.470.20">
    <property type="entry name" value="ATP-grasp fold, B domain"/>
    <property type="match status" value="1"/>
</dbReference>
<evidence type="ECO:0000256" key="4">
    <source>
        <dbReference type="ARBA" id="ARBA00022741"/>
    </source>
</evidence>
<dbReference type="PANTHER" id="PTHR48095">
    <property type="entry name" value="PYRUVATE CARBOXYLASE SUBUNIT A"/>
    <property type="match status" value="1"/>
</dbReference>
<comment type="function">
    <text evidence="1">This protein is a component of the acetyl coenzyme A carboxylase complex; first, biotin carboxylase catalyzes the carboxylation of the carrier protein and then the transcarboxylase transfers the carboxyl group to form malonyl-CoA.</text>
</comment>
<dbReference type="PROSITE" id="PS50975">
    <property type="entry name" value="ATP_GRASP"/>
    <property type="match status" value="1"/>
</dbReference>
<dbReference type="GO" id="GO:0005524">
    <property type="term" value="F:ATP binding"/>
    <property type="evidence" value="ECO:0007669"/>
    <property type="project" value="UniProtKB-UniRule"/>
</dbReference>
<reference evidence="10 11" key="1">
    <citation type="submission" date="2020-05" db="EMBL/GenBank/DDBJ databases">
        <title>Draft genome sequence of Mycobacterium hippocampi DL, isolated from European seabass, Dicentrarchus labrax, reared in fish farms.</title>
        <authorList>
            <person name="Stathopoulou P."/>
            <person name="Asimakis E."/>
            <person name="Tzokas K."/>
            <person name="Batargias C."/>
            <person name="Tsiamis G."/>
        </authorList>
    </citation>
    <scope>NUCLEOTIDE SEQUENCE [LARGE SCALE GENOMIC DNA]</scope>
    <source>
        <strain evidence="10 11">DL</strain>
    </source>
</reference>
<name>A0A850PGB7_9MYCO</name>
<evidence type="ECO:0000256" key="2">
    <source>
        <dbReference type="ARBA" id="ARBA00013263"/>
    </source>
</evidence>
<keyword evidence="4 7" id="KW-0547">Nucleotide-binding</keyword>
<evidence type="ECO:0000313" key="10">
    <source>
        <dbReference type="EMBL" id="NVN49142.1"/>
    </source>
</evidence>
<dbReference type="SMART" id="SM00878">
    <property type="entry name" value="Biotin_carb_C"/>
    <property type="match status" value="1"/>
</dbReference>
<evidence type="ECO:0000256" key="7">
    <source>
        <dbReference type="PROSITE-ProRule" id="PRU00409"/>
    </source>
</evidence>
<evidence type="ECO:0000256" key="1">
    <source>
        <dbReference type="ARBA" id="ARBA00003761"/>
    </source>
</evidence>
<evidence type="ECO:0000256" key="3">
    <source>
        <dbReference type="ARBA" id="ARBA00022598"/>
    </source>
</evidence>
<organism evidence="10 11">
    <name type="scientific">Mycolicibacterium hippocampi</name>
    <dbReference type="NCBI Taxonomy" id="659824"/>
    <lineage>
        <taxon>Bacteria</taxon>
        <taxon>Bacillati</taxon>
        <taxon>Actinomycetota</taxon>
        <taxon>Actinomycetes</taxon>
        <taxon>Mycobacteriales</taxon>
        <taxon>Mycobacteriaceae</taxon>
        <taxon>Mycolicibacterium</taxon>
    </lineage>
</organism>
<evidence type="ECO:0000256" key="6">
    <source>
        <dbReference type="ARBA" id="ARBA00048600"/>
    </source>
</evidence>
<proteinExistence type="predicted"/>
<keyword evidence="5 7" id="KW-0067">ATP-binding</keyword>
<dbReference type="Pfam" id="PF02786">
    <property type="entry name" value="CPSase_L_D2"/>
    <property type="match status" value="1"/>
</dbReference>
<dbReference type="AlphaFoldDB" id="A0A850PGB7"/>